<evidence type="ECO:0000313" key="2">
    <source>
        <dbReference type="Proteomes" id="UP000216961"/>
    </source>
</evidence>
<protein>
    <submittedName>
        <fullName evidence="1">Tunicamycin resistance protein</fullName>
    </submittedName>
</protein>
<dbReference type="KEGG" id="bcir:C2I06_14245"/>
<dbReference type="EMBL" id="NPBQ01000054">
    <property type="protein sequence ID" value="PAD83588.1"/>
    <property type="molecule type" value="Genomic_DNA"/>
</dbReference>
<evidence type="ECO:0000313" key="1">
    <source>
        <dbReference type="EMBL" id="PAD83588.1"/>
    </source>
</evidence>
<name>A0A268FDZ2_NIACI</name>
<gene>
    <name evidence="1" type="ORF">CHH57_09005</name>
</gene>
<dbReference type="InterPro" id="IPR027417">
    <property type="entry name" value="P-loop_NTPase"/>
</dbReference>
<comment type="caution">
    <text evidence="1">The sequence shown here is derived from an EMBL/GenBank/DDBJ whole genome shotgun (WGS) entry which is preliminary data.</text>
</comment>
<dbReference type="RefSeq" id="WP_095329920.1">
    <property type="nucleotide sequence ID" value="NZ_CP026031.1"/>
</dbReference>
<dbReference type="Gene3D" id="3.40.50.300">
    <property type="entry name" value="P-loop containing nucleotide triphosphate hydrolases"/>
    <property type="match status" value="1"/>
</dbReference>
<dbReference type="SUPFAM" id="SSF52540">
    <property type="entry name" value="P-loop containing nucleoside triphosphate hydrolases"/>
    <property type="match status" value="1"/>
</dbReference>
<organism evidence="1 2">
    <name type="scientific">Niallia circulans</name>
    <name type="common">Bacillus circulans</name>
    <dbReference type="NCBI Taxonomy" id="1397"/>
    <lineage>
        <taxon>Bacteria</taxon>
        <taxon>Bacillati</taxon>
        <taxon>Bacillota</taxon>
        <taxon>Bacilli</taxon>
        <taxon>Bacillales</taxon>
        <taxon>Bacillaceae</taxon>
        <taxon>Niallia</taxon>
    </lineage>
</organism>
<dbReference type="Proteomes" id="UP000216961">
    <property type="component" value="Unassembled WGS sequence"/>
</dbReference>
<proteinExistence type="predicted"/>
<sequence>MIIWINGTFGSGKTTTAYELEKRLENAFVFDPERFGYVLMKNIPPALQKDDFQDFPLWRETNYSLLKQITSDYDGIIIVPMTITNEAYFHEIISRLQNDQIIVKHVTLMASKATIKKRLRSRLEGEDSWAYNQAESRLKQLELPIFKEQVDTNGLNIEEVIEKVAQVIGLKLKDDKRNPFRKRTDRLWNKLKEISLFK</sequence>
<reference evidence="1 2" key="1">
    <citation type="submission" date="2017-07" db="EMBL/GenBank/DDBJ databases">
        <title>Isolation and whole genome analysis of endospore-forming bacteria from heroin.</title>
        <authorList>
            <person name="Kalinowski J."/>
            <person name="Ahrens B."/>
            <person name="Al-Dilaimi A."/>
            <person name="Winkler A."/>
            <person name="Wibberg D."/>
            <person name="Schleenbecker U."/>
            <person name="Ruckert C."/>
            <person name="Wolfel R."/>
            <person name="Grass G."/>
        </authorList>
    </citation>
    <scope>NUCLEOTIDE SEQUENCE [LARGE SCALE GENOMIC DNA]</scope>
    <source>
        <strain evidence="1 2">7521-2</strain>
    </source>
</reference>
<dbReference type="Pfam" id="PF13671">
    <property type="entry name" value="AAA_33"/>
    <property type="match status" value="1"/>
</dbReference>
<dbReference type="AlphaFoldDB" id="A0A268FDZ2"/>
<accession>A0A268FDZ2</accession>